<dbReference type="Pfam" id="PF11460">
    <property type="entry name" value="DUF3007"/>
    <property type="match status" value="1"/>
</dbReference>
<comment type="caution">
    <text evidence="2">The sequence shown here is derived from an EMBL/GenBank/DDBJ whole genome shotgun (WGS) entry which is preliminary data.</text>
</comment>
<evidence type="ECO:0000313" key="3">
    <source>
        <dbReference type="Proteomes" id="UP001314263"/>
    </source>
</evidence>
<sequence>MSCRQLSHLDTTSSPRCNASALQHPHVSHCAGHGSLQGLRAGLMHVRRPVVLPAAFQQGRLSSCQGLRSRQTAVRAAGNDNNSGQKNGATPFGYTRKDVILLGVGILGFGYALYYGLQAAGYDALVAGNSVQIFVFLGIGVGYISTYIFRVANKEMTYVKQLEDYEEAVMQKRLDEMPQAERERILGEIEQQKQGNGQQGGK</sequence>
<keyword evidence="3" id="KW-1185">Reference proteome</keyword>
<reference evidence="2 3" key="1">
    <citation type="submission" date="2023-10" db="EMBL/GenBank/DDBJ databases">
        <authorList>
            <person name="Maclean D."/>
            <person name="Macfadyen A."/>
        </authorList>
    </citation>
    <scope>NUCLEOTIDE SEQUENCE [LARGE SCALE GENOMIC DNA]</scope>
</reference>
<evidence type="ECO:0000256" key="1">
    <source>
        <dbReference type="SAM" id="Phobius"/>
    </source>
</evidence>
<gene>
    <name evidence="2" type="ORF">CVIRNUC_011004</name>
</gene>
<feature type="transmembrane region" description="Helical" evidence="1">
    <location>
        <begin position="129"/>
        <end position="149"/>
    </location>
</feature>
<accession>A0AAV1INF8</accession>
<organism evidence="2 3">
    <name type="scientific">Coccomyxa viridis</name>
    <dbReference type="NCBI Taxonomy" id="1274662"/>
    <lineage>
        <taxon>Eukaryota</taxon>
        <taxon>Viridiplantae</taxon>
        <taxon>Chlorophyta</taxon>
        <taxon>core chlorophytes</taxon>
        <taxon>Trebouxiophyceae</taxon>
        <taxon>Trebouxiophyceae incertae sedis</taxon>
        <taxon>Coccomyxaceae</taxon>
        <taxon>Coccomyxa</taxon>
    </lineage>
</organism>
<keyword evidence="1" id="KW-0472">Membrane</keyword>
<evidence type="ECO:0000313" key="2">
    <source>
        <dbReference type="EMBL" id="CAK0787782.1"/>
    </source>
</evidence>
<keyword evidence="1" id="KW-0812">Transmembrane</keyword>
<dbReference type="AlphaFoldDB" id="A0AAV1INF8"/>
<dbReference type="PANTHER" id="PTHR35734">
    <property type="entry name" value="OS01G0805200 PROTEIN"/>
    <property type="match status" value="1"/>
</dbReference>
<dbReference type="InterPro" id="IPR021562">
    <property type="entry name" value="DUF3007"/>
</dbReference>
<evidence type="ECO:0008006" key="4">
    <source>
        <dbReference type="Google" id="ProtNLM"/>
    </source>
</evidence>
<proteinExistence type="predicted"/>
<name>A0AAV1INF8_9CHLO</name>
<protein>
    <recommendedName>
        <fullName evidence="4">Transmembrane protein</fullName>
    </recommendedName>
</protein>
<dbReference type="EMBL" id="CAUYUE010000018">
    <property type="protein sequence ID" value="CAK0787782.1"/>
    <property type="molecule type" value="Genomic_DNA"/>
</dbReference>
<dbReference type="PANTHER" id="PTHR35734:SF1">
    <property type="entry name" value="OS01G0805200 PROTEIN"/>
    <property type="match status" value="1"/>
</dbReference>
<keyword evidence="1" id="KW-1133">Transmembrane helix</keyword>
<dbReference type="Proteomes" id="UP001314263">
    <property type="component" value="Unassembled WGS sequence"/>
</dbReference>
<feature type="transmembrane region" description="Helical" evidence="1">
    <location>
        <begin position="99"/>
        <end position="117"/>
    </location>
</feature>